<evidence type="ECO:0000259" key="8">
    <source>
        <dbReference type="PROSITE" id="PS50928"/>
    </source>
</evidence>
<keyword evidence="6 7" id="KW-0472">Membrane</keyword>
<dbReference type="PROSITE" id="PS50928">
    <property type="entry name" value="ABC_TM1"/>
    <property type="match status" value="1"/>
</dbReference>
<dbReference type="CDD" id="cd06261">
    <property type="entry name" value="TM_PBP2"/>
    <property type="match status" value="1"/>
</dbReference>
<dbReference type="GO" id="GO:0055085">
    <property type="term" value="P:transmembrane transport"/>
    <property type="evidence" value="ECO:0007669"/>
    <property type="project" value="InterPro"/>
</dbReference>
<dbReference type="PANTHER" id="PTHR32243:SF24">
    <property type="entry name" value="DIACETYLCHITOBIOSE UPTAKE SYSTEM PERMEASE PROTEIN NGCG"/>
    <property type="match status" value="1"/>
</dbReference>
<feature type="domain" description="ABC transmembrane type-1" evidence="8">
    <location>
        <begin position="89"/>
        <end position="283"/>
    </location>
</feature>
<name>A0A1H6E9X0_9ACTN</name>
<dbReference type="RefSeq" id="WP_103890695.1">
    <property type="nucleotide sequence ID" value="NZ_FNVU01000029.1"/>
</dbReference>
<gene>
    <name evidence="9" type="ORF">SAMN05216223_12932</name>
</gene>
<dbReference type="EMBL" id="FNVU01000029">
    <property type="protein sequence ID" value="SEG94071.1"/>
    <property type="molecule type" value="Genomic_DNA"/>
</dbReference>
<dbReference type="InterPro" id="IPR000515">
    <property type="entry name" value="MetI-like"/>
</dbReference>
<evidence type="ECO:0000256" key="7">
    <source>
        <dbReference type="RuleBase" id="RU363032"/>
    </source>
</evidence>
<evidence type="ECO:0000256" key="4">
    <source>
        <dbReference type="ARBA" id="ARBA00022692"/>
    </source>
</evidence>
<dbReference type="PANTHER" id="PTHR32243">
    <property type="entry name" value="MALTOSE TRANSPORT SYSTEM PERMEASE-RELATED"/>
    <property type="match status" value="1"/>
</dbReference>
<dbReference type="Pfam" id="PF00528">
    <property type="entry name" value="BPD_transp_1"/>
    <property type="match status" value="1"/>
</dbReference>
<comment type="subcellular location">
    <subcellularLocation>
        <location evidence="1 7">Cell membrane</location>
        <topology evidence="1 7">Multi-pass membrane protein</topology>
    </subcellularLocation>
</comment>
<feature type="transmembrane region" description="Helical" evidence="7">
    <location>
        <begin position="157"/>
        <end position="181"/>
    </location>
</feature>
<evidence type="ECO:0000256" key="5">
    <source>
        <dbReference type="ARBA" id="ARBA00022989"/>
    </source>
</evidence>
<keyword evidence="4 7" id="KW-0812">Transmembrane</keyword>
<dbReference type="Proteomes" id="UP000236754">
    <property type="component" value="Unassembled WGS sequence"/>
</dbReference>
<dbReference type="AlphaFoldDB" id="A0A1H6E9X0"/>
<evidence type="ECO:0000313" key="9">
    <source>
        <dbReference type="EMBL" id="SEG94071.1"/>
    </source>
</evidence>
<feature type="transmembrane region" description="Helical" evidence="7">
    <location>
        <begin position="29"/>
        <end position="51"/>
    </location>
</feature>
<feature type="transmembrane region" description="Helical" evidence="7">
    <location>
        <begin position="88"/>
        <end position="112"/>
    </location>
</feature>
<keyword evidence="2 7" id="KW-0813">Transport</keyword>
<keyword evidence="3" id="KW-1003">Cell membrane</keyword>
<dbReference type="OrthoDB" id="9794684at2"/>
<reference evidence="9 10" key="1">
    <citation type="submission" date="2016-10" db="EMBL/GenBank/DDBJ databases">
        <authorList>
            <person name="de Groot N.N."/>
        </authorList>
    </citation>
    <scope>NUCLEOTIDE SEQUENCE [LARGE SCALE GENOMIC DNA]</scope>
    <source>
        <strain evidence="9 10">CGMCC 4.2023</strain>
    </source>
</reference>
<feature type="transmembrane region" description="Helical" evidence="7">
    <location>
        <begin position="264"/>
        <end position="283"/>
    </location>
</feature>
<dbReference type="GO" id="GO:0005886">
    <property type="term" value="C:plasma membrane"/>
    <property type="evidence" value="ECO:0007669"/>
    <property type="project" value="UniProtKB-SubCell"/>
</dbReference>
<evidence type="ECO:0000256" key="2">
    <source>
        <dbReference type="ARBA" id="ARBA00022448"/>
    </source>
</evidence>
<keyword evidence="5 7" id="KW-1133">Transmembrane helix</keyword>
<comment type="similarity">
    <text evidence="7">Belongs to the binding-protein-dependent transport system permease family.</text>
</comment>
<organism evidence="9 10">
    <name type="scientific">Actinacidiphila yanglinensis</name>
    <dbReference type="NCBI Taxonomy" id="310779"/>
    <lineage>
        <taxon>Bacteria</taxon>
        <taxon>Bacillati</taxon>
        <taxon>Actinomycetota</taxon>
        <taxon>Actinomycetes</taxon>
        <taxon>Kitasatosporales</taxon>
        <taxon>Streptomycetaceae</taxon>
        <taxon>Actinacidiphila</taxon>
    </lineage>
</organism>
<evidence type="ECO:0000256" key="6">
    <source>
        <dbReference type="ARBA" id="ARBA00023136"/>
    </source>
</evidence>
<keyword evidence="10" id="KW-1185">Reference proteome</keyword>
<accession>A0A1H6E9X0</accession>
<proteinExistence type="inferred from homology"/>
<feature type="transmembrane region" description="Helical" evidence="7">
    <location>
        <begin position="124"/>
        <end position="145"/>
    </location>
</feature>
<dbReference type="Gene3D" id="1.10.3720.10">
    <property type="entry name" value="MetI-like"/>
    <property type="match status" value="1"/>
</dbReference>
<sequence length="297" mass="32156">MAVASPGRSPGRSPGPLARRLRRLTTGRLLGVPLVWLFAAFNVFVALWLLLSSVKTSDAIFSSPWRLPHTLKWGNYARAWTSGQFGHAALNTVVVVGGTALITVLLAAPAAYALSRITTRINSVLTLSFALGLGIPAQMAMLPLFVFMNRLELVNSLFGLIVVYVATSLPFAVFFLTGFFATLPVELEEAAALDGATPLRTFWQIMLPMARGGLVTVLILNIIQHWGETVFALVFIQTTDHQTLSLALLGFLQQMQYNGADWGGLFAGVALVVLPVLACYVWLGRRIIEGMTVGSVK</sequence>
<evidence type="ECO:0000313" key="10">
    <source>
        <dbReference type="Proteomes" id="UP000236754"/>
    </source>
</evidence>
<dbReference type="InterPro" id="IPR035906">
    <property type="entry name" value="MetI-like_sf"/>
</dbReference>
<evidence type="ECO:0000256" key="3">
    <source>
        <dbReference type="ARBA" id="ARBA00022475"/>
    </source>
</evidence>
<evidence type="ECO:0000256" key="1">
    <source>
        <dbReference type="ARBA" id="ARBA00004651"/>
    </source>
</evidence>
<dbReference type="SUPFAM" id="SSF161098">
    <property type="entry name" value="MetI-like"/>
    <property type="match status" value="1"/>
</dbReference>
<dbReference type="InterPro" id="IPR050901">
    <property type="entry name" value="BP-dep_ABC_trans_perm"/>
</dbReference>
<protein>
    <submittedName>
        <fullName evidence="9">Carbohydrate ABC transporter membrane protein 2, CUT1 family</fullName>
    </submittedName>
</protein>